<reference evidence="2" key="1">
    <citation type="submission" date="2021-02" db="EMBL/GenBank/DDBJ databases">
        <authorList>
            <person name="Nieuwenhuis M."/>
            <person name="Van De Peppel L.J.J."/>
        </authorList>
    </citation>
    <scope>NUCLEOTIDE SEQUENCE</scope>
    <source>
        <strain evidence="2">D49</strain>
    </source>
</reference>
<feature type="region of interest" description="Disordered" evidence="1">
    <location>
        <begin position="58"/>
        <end position="84"/>
    </location>
</feature>
<feature type="region of interest" description="Disordered" evidence="1">
    <location>
        <begin position="258"/>
        <end position="307"/>
    </location>
</feature>
<feature type="region of interest" description="Disordered" evidence="1">
    <location>
        <begin position="12"/>
        <end position="36"/>
    </location>
</feature>
<protein>
    <submittedName>
        <fullName evidence="2">Uncharacterized protein</fullName>
    </submittedName>
</protein>
<sequence>MFLRSLFLSQHRKEPFDHSRPSSSHTRNRSGKRRSAYLRSVSFPNDLSFLGKLPLGFNETDMNGNKEPQKLAPEPSSPPLAIASPQPRPFVHAHTEPNLSLQEQGDFPQALVLSGLEHASAAEQTSLARVLIQGQVVLEAVKQESWNTPQPLQTSSRAHDHDLQQKNDVLVFNHSPHGGTWNLPTGFILVYVCPWNPRERPQIHKTLVFILDIIWLRHANMFDQLDQFAMSSTILVQQQIRQAFRTLAFTADLIRSRVHSHPHSNPQTPPPIHSPPATQIRTPPVFNRPLSGTSHHHRNSHPPPVVPKQLLPREFLQYLQTAAQRAYVSSRLLLYLSDLFSAARHHPQLDGTFLTARSLNDAKAIMRAGRVFGTDLTGGELLRDPHGISSYELASTEDGYDPGDSTGSFQEYQDIASGSGSVTIHVQRQTNSLLSLGAYPDTLNQEQTSEEVHDPANTLYVSEVDVARIFPRIVTHRLRVRDGAEDEVLAGAIFGATFEPQEKRPTDSKAAQYGWDNRPSLKDLLVDILAEV</sequence>
<evidence type="ECO:0000313" key="3">
    <source>
        <dbReference type="Proteomes" id="UP000717328"/>
    </source>
</evidence>
<evidence type="ECO:0000313" key="2">
    <source>
        <dbReference type="EMBL" id="KAG5636322.1"/>
    </source>
</evidence>
<evidence type="ECO:0000256" key="1">
    <source>
        <dbReference type="SAM" id="MobiDB-lite"/>
    </source>
</evidence>
<accession>A0A9P7FWE5</accession>
<dbReference type="OrthoDB" id="5582146at2759"/>
<dbReference type="EMBL" id="JABCKI010005947">
    <property type="protein sequence ID" value="KAG5636322.1"/>
    <property type="molecule type" value="Genomic_DNA"/>
</dbReference>
<reference evidence="2" key="2">
    <citation type="submission" date="2021-10" db="EMBL/GenBank/DDBJ databases">
        <title>Phylogenomics reveals ancestral predisposition of the termite-cultivated fungus Termitomyces towards a domesticated lifestyle.</title>
        <authorList>
            <person name="Auxier B."/>
            <person name="Grum-Grzhimaylo A."/>
            <person name="Cardenas M.E."/>
            <person name="Lodge J.D."/>
            <person name="Laessoe T."/>
            <person name="Pedersen O."/>
            <person name="Smith M.E."/>
            <person name="Kuyper T.W."/>
            <person name="Franco-Molano E.A."/>
            <person name="Baroni T.J."/>
            <person name="Aanen D.K."/>
        </authorList>
    </citation>
    <scope>NUCLEOTIDE SEQUENCE</scope>
    <source>
        <strain evidence="2">D49</strain>
    </source>
</reference>
<gene>
    <name evidence="2" type="ORF">H0H81_008406</name>
</gene>
<comment type="caution">
    <text evidence="2">The sequence shown here is derived from an EMBL/GenBank/DDBJ whole genome shotgun (WGS) entry which is preliminary data.</text>
</comment>
<proteinExistence type="predicted"/>
<feature type="compositionally biased region" description="Basic residues" evidence="1">
    <location>
        <begin position="26"/>
        <end position="36"/>
    </location>
</feature>
<organism evidence="2 3">
    <name type="scientific">Sphagnurus paluster</name>
    <dbReference type="NCBI Taxonomy" id="117069"/>
    <lineage>
        <taxon>Eukaryota</taxon>
        <taxon>Fungi</taxon>
        <taxon>Dikarya</taxon>
        <taxon>Basidiomycota</taxon>
        <taxon>Agaricomycotina</taxon>
        <taxon>Agaricomycetes</taxon>
        <taxon>Agaricomycetidae</taxon>
        <taxon>Agaricales</taxon>
        <taxon>Tricholomatineae</taxon>
        <taxon>Lyophyllaceae</taxon>
        <taxon>Sphagnurus</taxon>
    </lineage>
</organism>
<dbReference type="Proteomes" id="UP000717328">
    <property type="component" value="Unassembled WGS sequence"/>
</dbReference>
<name>A0A9P7FWE5_9AGAR</name>
<dbReference type="AlphaFoldDB" id="A0A9P7FWE5"/>
<keyword evidence="3" id="KW-1185">Reference proteome</keyword>